<evidence type="ECO:0000313" key="1">
    <source>
        <dbReference type="EMBL" id="SDH06544.1"/>
    </source>
</evidence>
<proteinExistence type="predicted"/>
<dbReference type="EMBL" id="FNBP01000021">
    <property type="protein sequence ID" value="SDH06544.1"/>
    <property type="molecule type" value="Genomic_DNA"/>
</dbReference>
<reference evidence="2" key="1">
    <citation type="submission" date="2016-10" db="EMBL/GenBank/DDBJ databases">
        <authorList>
            <person name="Varghese N."/>
            <person name="Submissions S."/>
        </authorList>
    </citation>
    <scope>NUCLEOTIDE SEQUENCE [LARGE SCALE GENOMIC DNA]</scope>
    <source>
        <strain evidence="2">DSM 16477</strain>
    </source>
</reference>
<gene>
    <name evidence="1" type="ORF">SAMN04489759_1215</name>
</gene>
<dbReference type="RefSeq" id="WP_157903891.1">
    <property type="nucleotide sequence ID" value="NZ_FNBP01000021.1"/>
</dbReference>
<dbReference type="AlphaFoldDB" id="A0A1G7ZCY2"/>
<keyword evidence="2" id="KW-1185">Reference proteome</keyword>
<protein>
    <submittedName>
        <fullName evidence="1">Uncharacterized protein</fullName>
    </submittedName>
</protein>
<accession>A0A1G7ZCY2</accession>
<organism evidence="1 2">
    <name type="scientific">Sulfitobacter delicatus</name>
    <dbReference type="NCBI Taxonomy" id="218672"/>
    <lineage>
        <taxon>Bacteria</taxon>
        <taxon>Pseudomonadati</taxon>
        <taxon>Pseudomonadota</taxon>
        <taxon>Alphaproteobacteria</taxon>
        <taxon>Rhodobacterales</taxon>
        <taxon>Roseobacteraceae</taxon>
        <taxon>Sulfitobacter</taxon>
    </lineage>
</organism>
<sequence length="53" mass="6271">MKFIRKRSIKLRRIAARRLRAIRKLLRAIDLSLTISINLGFLKVGITLKRRPE</sequence>
<dbReference type="GeneID" id="68872735"/>
<evidence type="ECO:0000313" key="2">
    <source>
        <dbReference type="Proteomes" id="UP000199399"/>
    </source>
</evidence>
<name>A0A1G7ZCY2_9RHOB</name>
<dbReference type="STRING" id="218672.SAMN04489759_1215"/>
<dbReference type="Proteomes" id="UP000199399">
    <property type="component" value="Unassembled WGS sequence"/>
</dbReference>